<dbReference type="PROSITE" id="PS50041">
    <property type="entry name" value="C_TYPE_LECTIN_2"/>
    <property type="match status" value="2"/>
</dbReference>
<dbReference type="OrthoDB" id="6122396at2759"/>
<feature type="non-terminal residue" evidence="3">
    <location>
        <position position="1"/>
    </location>
</feature>
<evidence type="ECO:0000259" key="2">
    <source>
        <dbReference type="PROSITE" id="PS50041"/>
    </source>
</evidence>
<dbReference type="EMBL" id="UYJE01006280">
    <property type="protein sequence ID" value="VDI44599.1"/>
    <property type="molecule type" value="Genomic_DNA"/>
</dbReference>
<dbReference type="SUPFAM" id="SSF56436">
    <property type="entry name" value="C-type lectin-like"/>
    <property type="match status" value="2"/>
</dbReference>
<comment type="caution">
    <text evidence="3">The sequence shown here is derived from an EMBL/GenBank/DDBJ whole genome shotgun (WGS) entry which is preliminary data.</text>
</comment>
<reference evidence="3" key="1">
    <citation type="submission" date="2018-11" db="EMBL/GenBank/DDBJ databases">
        <authorList>
            <person name="Alioto T."/>
            <person name="Alioto T."/>
        </authorList>
    </citation>
    <scope>NUCLEOTIDE SEQUENCE</scope>
</reference>
<dbReference type="Proteomes" id="UP000596742">
    <property type="component" value="Unassembled WGS sequence"/>
</dbReference>
<feature type="domain" description="C-type lectin" evidence="2">
    <location>
        <begin position="457"/>
        <end position="563"/>
    </location>
</feature>
<dbReference type="InterPro" id="IPR016186">
    <property type="entry name" value="C-type_lectin-like/link_sf"/>
</dbReference>
<keyword evidence="1" id="KW-0472">Membrane</keyword>
<dbReference type="Pfam" id="PF00059">
    <property type="entry name" value="Lectin_C"/>
    <property type="match status" value="1"/>
</dbReference>
<feature type="domain" description="C-type lectin" evidence="2">
    <location>
        <begin position="309"/>
        <end position="430"/>
    </location>
</feature>
<dbReference type="Gene3D" id="3.10.100.10">
    <property type="entry name" value="Mannose-Binding Protein A, subunit A"/>
    <property type="match status" value="2"/>
</dbReference>
<dbReference type="InterPro" id="IPR016187">
    <property type="entry name" value="CTDL_fold"/>
</dbReference>
<sequence>YFNTMHFCKIFYDWRISGKVRIFWENLSYTSFLCTFLSYQIDMFTINGVVPIIMTWITFYATKLKDKHFIQIYEWNYTFASFQTTQTNAKHLQYKNRILLFKRDQRSCYSPIKKPQEEAVQERLCLTHNRPRKFFYQTKDSLAGPYELGVTFTSKCEKLSHCFDNVCTVIPYEVFRSIKIWHPRVHALVLYNCNSDNRFSKTACQIHLEFHKVDNKTNHMKYRNMLISCKRFTPLNPWKFGGGHSTPSCSKTCKRSTSPPRNHIYSWDNKTNQMKCSELSYLSLKKNRFRYSCFADDCLKWYSPLDGIYRHHCYWYKRSTISTNAFEANRLCAEDGHGLAPYIDTKQYNYVEGLRPNGAGETFIGVMDVAVEDTWTHLDGSSIANNDFWSTFWFDADLRLNQPNGGTDQNCAVINKRSFRLPNKTQDKSCTTVFRDEMLCYKKVNCLKWNSTADQVYREHCYWFTNKPSSLTSWTIVDAMNKCRDDGGYLAPLIDDLNYQFIRDDVLSTVFSLKSTQVWIGTHSIIGSPSNWNNDPAFVSLLSPSSSSEKCVVIDSNQIQSWEPCNTNSSALTGAVCFKHGLAGDIPLISPEPITCEPEISSVNINSTTVEELKRILFIDPEHTNAYKLTKISVYEDRPVAKAIGGVGVAILISVILFIVLLDCQRMEQCISKKKTNTSTNM</sequence>
<accession>A0A8B6F7C9</accession>
<evidence type="ECO:0000256" key="1">
    <source>
        <dbReference type="SAM" id="Phobius"/>
    </source>
</evidence>
<feature type="transmembrane region" description="Helical" evidence="1">
    <location>
        <begin position="643"/>
        <end position="664"/>
    </location>
</feature>
<dbReference type="InterPro" id="IPR001304">
    <property type="entry name" value="C-type_lectin-like"/>
</dbReference>
<evidence type="ECO:0000313" key="4">
    <source>
        <dbReference type="Proteomes" id="UP000596742"/>
    </source>
</evidence>
<protein>
    <recommendedName>
        <fullName evidence="2">C-type lectin domain-containing protein</fullName>
    </recommendedName>
</protein>
<gene>
    <name evidence="3" type="ORF">MGAL_10B041127</name>
</gene>
<name>A0A8B6F7C9_MYTGA</name>
<keyword evidence="1" id="KW-0812">Transmembrane</keyword>
<dbReference type="CDD" id="cd00037">
    <property type="entry name" value="CLECT"/>
    <property type="match status" value="2"/>
</dbReference>
<organism evidence="3 4">
    <name type="scientific">Mytilus galloprovincialis</name>
    <name type="common">Mediterranean mussel</name>
    <dbReference type="NCBI Taxonomy" id="29158"/>
    <lineage>
        <taxon>Eukaryota</taxon>
        <taxon>Metazoa</taxon>
        <taxon>Spiralia</taxon>
        <taxon>Lophotrochozoa</taxon>
        <taxon>Mollusca</taxon>
        <taxon>Bivalvia</taxon>
        <taxon>Autobranchia</taxon>
        <taxon>Pteriomorphia</taxon>
        <taxon>Mytilida</taxon>
        <taxon>Mytiloidea</taxon>
        <taxon>Mytilidae</taxon>
        <taxon>Mytilinae</taxon>
        <taxon>Mytilus</taxon>
    </lineage>
</organism>
<keyword evidence="4" id="KW-1185">Reference proteome</keyword>
<dbReference type="AlphaFoldDB" id="A0A8B6F7C9"/>
<evidence type="ECO:0000313" key="3">
    <source>
        <dbReference type="EMBL" id="VDI44599.1"/>
    </source>
</evidence>
<keyword evidence="1" id="KW-1133">Transmembrane helix</keyword>
<proteinExistence type="predicted"/>